<dbReference type="SUPFAM" id="SSF51161">
    <property type="entry name" value="Trimeric LpxA-like enzymes"/>
    <property type="match status" value="1"/>
</dbReference>
<keyword evidence="2" id="KW-0808">Transferase</keyword>
<dbReference type="PANTHER" id="PTHR13061:SF26">
    <property type="entry name" value="BACTERIAL TRANSFERASE HEXAPEPTIDE (SIX REPEATS)"/>
    <property type="match status" value="1"/>
</dbReference>
<protein>
    <submittedName>
        <fullName evidence="2">Putative glycan acetyltransferase</fullName>
    </submittedName>
</protein>
<dbReference type="RefSeq" id="WP_006940511.1">
    <property type="nucleotide sequence ID" value="NZ_AAUW01000040.1"/>
</dbReference>
<evidence type="ECO:0000313" key="2">
    <source>
        <dbReference type="EMBL" id="EAV40163.1"/>
    </source>
</evidence>
<keyword evidence="1" id="KW-0472">Membrane</keyword>
<evidence type="ECO:0000313" key="3">
    <source>
        <dbReference type="Proteomes" id="UP000004848"/>
    </source>
</evidence>
<name>A0P467_ROSAI</name>
<dbReference type="GeneID" id="68850116"/>
<dbReference type="OrthoDB" id="9815592at2"/>
<gene>
    <name evidence="2" type="ORF">SIAM614_00120</name>
</gene>
<feature type="transmembrane region" description="Helical" evidence="1">
    <location>
        <begin position="70"/>
        <end position="95"/>
    </location>
</feature>
<keyword evidence="1" id="KW-1133">Transmembrane helix</keyword>
<comment type="caution">
    <text evidence="2">The sequence shown here is derived from an EMBL/GenBank/DDBJ whole genome shotgun (WGS) entry which is preliminary data.</text>
</comment>
<reference evidence="2 3" key="1">
    <citation type="submission" date="2006-05" db="EMBL/GenBank/DDBJ databases">
        <authorList>
            <person name="King G."/>
            <person name="Ferriera S."/>
            <person name="Johnson J."/>
            <person name="Kravitz S."/>
            <person name="Beeson K."/>
            <person name="Sutton G."/>
            <person name="Rogers Y.-H."/>
            <person name="Friedman R."/>
            <person name="Frazier M."/>
            <person name="Venter J.C."/>
        </authorList>
    </citation>
    <scope>NUCLEOTIDE SEQUENCE [LARGE SCALE GENOMIC DNA]</scope>
    <source>
        <strain evidence="3">ATCC 25650 / DSM 13394 / JCM 20685 / NBRC 16684 / NCIMB 2208 / IAM 12614 / B1</strain>
    </source>
</reference>
<proteinExistence type="predicted"/>
<feature type="transmembrane region" description="Helical" evidence="1">
    <location>
        <begin position="128"/>
        <end position="147"/>
    </location>
</feature>
<accession>A0P467</accession>
<dbReference type="InterPro" id="IPR050484">
    <property type="entry name" value="Transf_Hexapept/Carb_Anhydrase"/>
</dbReference>
<dbReference type="PANTHER" id="PTHR13061">
    <property type="entry name" value="DYNACTIN SUBUNIT P25"/>
    <property type="match status" value="1"/>
</dbReference>
<dbReference type="EMBL" id="AAUW01000040">
    <property type="protein sequence ID" value="EAV40163.1"/>
    <property type="molecule type" value="Genomic_DNA"/>
</dbReference>
<organism evidence="2 3">
    <name type="scientific">Roseibium aggregatum (strain ATCC 25650 / DSM 13394 / JCM 20685 / NBRC 16684 / NCIMB 2208 / IAM 12614 / B1)</name>
    <name type="common">Stappia aggregata</name>
    <dbReference type="NCBI Taxonomy" id="384765"/>
    <lineage>
        <taxon>Bacteria</taxon>
        <taxon>Pseudomonadati</taxon>
        <taxon>Pseudomonadota</taxon>
        <taxon>Alphaproteobacteria</taxon>
        <taxon>Hyphomicrobiales</taxon>
        <taxon>Stappiaceae</taxon>
        <taxon>Roseibium</taxon>
    </lineage>
</organism>
<dbReference type="InterPro" id="IPR011004">
    <property type="entry name" value="Trimer_LpxA-like_sf"/>
</dbReference>
<dbReference type="eggNOG" id="COG0663">
    <property type="taxonomic scope" value="Bacteria"/>
</dbReference>
<dbReference type="GO" id="GO:0016740">
    <property type="term" value="F:transferase activity"/>
    <property type="evidence" value="ECO:0007669"/>
    <property type="project" value="UniProtKB-KW"/>
</dbReference>
<dbReference type="Proteomes" id="UP000004848">
    <property type="component" value="Unassembled WGS sequence"/>
</dbReference>
<evidence type="ECO:0000256" key="1">
    <source>
        <dbReference type="SAM" id="Phobius"/>
    </source>
</evidence>
<keyword evidence="1" id="KW-0812">Transmembrane</keyword>
<sequence>MTNIVISEGLELQSGEAHAKASRAALSPGTIFLSLILLFPIATMVVGTAVAGGLSVYGVSVRNLDAFLPYNIAVGVSVFLGYVGYGFSLLALVAATNTVCFLRLKETRNNFQASVLVRWYFHNALHYFVRYTFLPWILLSPAANAYYRSMGMKIGKNVTINSAIVSDPSLIELHNGVLIGGNAKLMGHYSNQEALVLSRLIIEENAAIGTGSILLGNVRVGRNSKVLPGSYVAPGTRIPPNEVWAGVPAVKIRDRTYLPML</sequence>
<feature type="transmembrane region" description="Helical" evidence="1">
    <location>
        <begin position="31"/>
        <end position="58"/>
    </location>
</feature>
<dbReference type="Gene3D" id="2.160.10.10">
    <property type="entry name" value="Hexapeptide repeat proteins"/>
    <property type="match status" value="1"/>
</dbReference>
<dbReference type="AlphaFoldDB" id="A0P467"/>